<dbReference type="OrthoDB" id="3212362at2"/>
<dbReference type="RefSeq" id="WP_011438583.1">
    <property type="nucleotide sequence ID" value="NC_007777.1"/>
</dbReference>
<protein>
    <submittedName>
        <fullName evidence="2">Hemerythrin HHE cation binding region</fullName>
    </submittedName>
</protein>
<name>Q2J568_FRACC</name>
<dbReference type="Pfam" id="PF01814">
    <property type="entry name" value="Hemerythrin"/>
    <property type="match status" value="1"/>
</dbReference>
<keyword evidence="3" id="KW-1185">Reference proteome</keyword>
<dbReference type="HOGENOM" id="CLU_079417_2_0_11"/>
<organism evidence="2 3">
    <name type="scientific">Frankia casuarinae (strain DSM 45818 / CECT 9043 / HFP020203 / CcI3)</name>
    <dbReference type="NCBI Taxonomy" id="106370"/>
    <lineage>
        <taxon>Bacteria</taxon>
        <taxon>Bacillati</taxon>
        <taxon>Actinomycetota</taxon>
        <taxon>Actinomycetes</taxon>
        <taxon>Frankiales</taxon>
        <taxon>Frankiaceae</taxon>
        <taxon>Frankia</taxon>
    </lineage>
</organism>
<dbReference type="STRING" id="106370.Francci3_4228"/>
<evidence type="ECO:0000259" key="1">
    <source>
        <dbReference type="Pfam" id="PF01814"/>
    </source>
</evidence>
<feature type="domain" description="Hemerythrin-like" evidence="1">
    <location>
        <begin position="22"/>
        <end position="133"/>
    </location>
</feature>
<evidence type="ECO:0000313" key="2">
    <source>
        <dbReference type="EMBL" id="ABD13574.1"/>
    </source>
</evidence>
<dbReference type="PANTHER" id="PTHR35585:SF1">
    <property type="entry name" value="HHE DOMAIN PROTEIN (AFU_ORTHOLOGUE AFUA_4G00730)"/>
    <property type="match status" value="1"/>
</dbReference>
<sequence>MPINDAGFDGGRAAQFSHDDVVGVLLEQHARIRELFADVKSAAGEHKRRAFDELRALLAAHETAEEMVVRPVTKKIDSRVAEARNHEEDEATRVLLALEKMDVGSAEFDAKLADFERAVVDHAEHEENEEFPRVHAARDARQLESMGRRLRTAEKFAPTHPHPSAAGSTAKQWTVGPIASVIDHVRDAVTRRGAVD</sequence>
<dbReference type="InterPro" id="IPR012312">
    <property type="entry name" value="Hemerythrin-like"/>
</dbReference>
<dbReference type="PANTHER" id="PTHR35585">
    <property type="entry name" value="HHE DOMAIN PROTEIN (AFU_ORTHOLOGUE AFUA_4G00730)"/>
    <property type="match status" value="1"/>
</dbReference>
<gene>
    <name evidence="2" type="ordered locus">Francci3_4228</name>
</gene>
<dbReference type="KEGG" id="fra:Francci3_4228"/>
<proteinExistence type="predicted"/>
<evidence type="ECO:0000313" key="3">
    <source>
        <dbReference type="Proteomes" id="UP000001937"/>
    </source>
</evidence>
<reference evidence="2 3" key="1">
    <citation type="journal article" date="2007" name="Genome Res.">
        <title>Genome characteristics of facultatively symbiotic Frankia sp. strains reflect host range and host plant biogeography.</title>
        <authorList>
            <person name="Normand P."/>
            <person name="Lapierre P."/>
            <person name="Tisa L.S."/>
            <person name="Gogarten J.P."/>
            <person name="Alloisio N."/>
            <person name="Bagnarol E."/>
            <person name="Bassi C.A."/>
            <person name="Berry A.M."/>
            <person name="Bickhart D.M."/>
            <person name="Choisne N."/>
            <person name="Couloux A."/>
            <person name="Cournoyer B."/>
            <person name="Cruveiller S."/>
            <person name="Daubin V."/>
            <person name="Demange N."/>
            <person name="Francino M.P."/>
            <person name="Goltsman E."/>
            <person name="Huang Y."/>
            <person name="Kopp O.R."/>
            <person name="Labarre L."/>
            <person name="Lapidus A."/>
            <person name="Lavire C."/>
            <person name="Marechal J."/>
            <person name="Martinez M."/>
            <person name="Mastronunzio J.E."/>
            <person name="Mullin B.C."/>
            <person name="Niemann J."/>
            <person name="Pujic P."/>
            <person name="Rawnsley T."/>
            <person name="Rouy Z."/>
            <person name="Schenowitz C."/>
            <person name="Sellstedt A."/>
            <person name="Tavares F."/>
            <person name="Tomkins J.P."/>
            <person name="Vallenet D."/>
            <person name="Valverde C."/>
            <person name="Wall L.G."/>
            <person name="Wang Y."/>
            <person name="Medigue C."/>
            <person name="Benson D.R."/>
        </authorList>
    </citation>
    <scope>NUCLEOTIDE SEQUENCE [LARGE SCALE GENOMIC DNA]</scope>
    <source>
        <strain evidence="3">DSM 45818 / CECT 9043 / CcI3</strain>
    </source>
</reference>
<dbReference type="eggNOG" id="COG5592">
    <property type="taxonomic scope" value="Bacteria"/>
</dbReference>
<accession>Q2J568</accession>
<dbReference type="AlphaFoldDB" id="Q2J568"/>
<dbReference type="Proteomes" id="UP000001937">
    <property type="component" value="Chromosome"/>
</dbReference>
<dbReference type="PhylomeDB" id="Q2J568"/>
<dbReference type="EMBL" id="CP000249">
    <property type="protein sequence ID" value="ABD13574.1"/>
    <property type="molecule type" value="Genomic_DNA"/>
</dbReference>